<evidence type="ECO:0000256" key="4">
    <source>
        <dbReference type="ARBA" id="ARBA00022729"/>
    </source>
</evidence>
<evidence type="ECO:0000256" key="9">
    <source>
        <dbReference type="ARBA" id="ARBA00023180"/>
    </source>
</evidence>
<evidence type="ECO:0000256" key="3">
    <source>
        <dbReference type="ARBA" id="ARBA00022692"/>
    </source>
</evidence>
<keyword evidence="13" id="KW-1185">Reference proteome</keyword>
<dbReference type="GO" id="GO:0002474">
    <property type="term" value="P:antigen processing and presentation of peptide antigen via MHC class I"/>
    <property type="evidence" value="ECO:0007669"/>
    <property type="project" value="UniProtKB-KW"/>
</dbReference>
<feature type="non-terminal residue" evidence="12">
    <location>
        <position position="128"/>
    </location>
</feature>
<sequence>QQPLSPISLVLSGALHTLQSIVSCDLLEDNSTRGYWQIAYNGRNFIAFDMDTMTLTAADATAQITKRNWEEDRTVIKHMKHYLGNTCPEWLRKYVSYGQAVLERKEPPMVRVAGKETHGNLTLHCRAY</sequence>
<reference evidence="12 13" key="1">
    <citation type="submission" date="2019-09" db="EMBL/GenBank/DDBJ databases">
        <title>Bird 10,000 Genomes (B10K) Project - Family phase.</title>
        <authorList>
            <person name="Zhang G."/>
        </authorList>
    </citation>
    <scope>NUCLEOTIDE SEQUENCE [LARGE SCALE GENOMIC DNA]</scope>
    <source>
        <strain evidence="12">OUT-0055</strain>
        <tissue evidence="12">Blood</tissue>
    </source>
</reference>
<evidence type="ECO:0000313" key="12">
    <source>
        <dbReference type="EMBL" id="NXV80988.1"/>
    </source>
</evidence>
<gene>
    <name evidence="12" type="primary">Ha1f_11</name>
    <name evidence="12" type="ORF">ATLROG_R05440</name>
</gene>
<dbReference type="EMBL" id="VZUJ01111312">
    <property type="protein sequence ID" value="NXV80988.1"/>
    <property type="molecule type" value="Genomic_DNA"/>
</dbReference>
<accession>A0A7L3WW17</accession>
<keyword evidence="3" id="KW-0812">Transmembrane</keyword>
<evidence type="ECO:0000256" key="8">
    <source>
        <dbReference type="ARBA" id="ARBA00023157"/>
    </source>
</evidence>
<evidence type="ECO:0000256" key="10">
    <source>
        <dbReference type="RuleBase" id="RU004439"/>
    </source>
</evidence>
<evidence type="ECO:0000256" key="1">
    <source>
        <dbReference type="ARBA" id="ARBA00004479"/>
    </source>
</evidence>
<dbReference type="InterPro" id="IPR050208">
    <property type="entry name" value="MHC_class-I_related"/>
</dbReference>
<dbReference type="Proteomes" id="UP000518911">
    <property type="component" value="Unassembled WGS sequence"/>
</dbReference>
<keyword evidence="4" id="KW-0732">Signal</keyword>
<dbReference type="PRINTS" id="PR01638">
    <property type="entry name" value="MHCCLASSI"/>
</dbReference>
<name>A0A7L3WW17_9GRUI</name>
<dbReference type="InterPro" id="IPR011161">
    <property type="entry name" value="MHC_I-like_Ag-recog"/>
</dbReference>
<keyword evidence="8" id="KW-1015">Disulfide bond</keyword>
<dbReference type="GO" id="GO:0009897">
    <property type="term" value="C:external side of plasma membrane"/>
    <property type="evidence" value="ECO:0007669"/>
    <property type="project" value="TreeGrafter"/>
</dbReference>
<dbReference type="SUPFAM" id="SSF54452">
    <property type="entry name" value="MHC antigen-recognition domain"/>
    <property type="match status" value="1"/>
</dbReference>
<comment type="subcellular location">
    <subcellularLocation>
        <location evidence="1">Membrane</location>
        <topology evidence="1">Single-pass type I membrane protein</topology>
    </subcellularLocation>
</comment>
<dbReference type="GO" id="GO:0006955">
    <property type="term" value="P:immune response"/>
    <property type="evidence" value="ECO:0007669"/>
    <property type="project" value="TreeGrafter"/>
</dbReference>
<keyword evidence="9" id="KW-0325">Glycoprotein</keyword>
<dbReference type="GO" id="GO:0042612">
    <property type="term" value="C:MHC class I protein complex"/>
    <property type="evidence" value="ECO:0007669"/>
    <property type="project" value="UniProtKB-KW"/>
</dbReference>
<dbReference type="GO" id="GO:0005615">
    <property type="term" value="C:extracellular space"/>
    <property type="evidence" value="ECO:0007669"/>
    <property type="project" value="TreeGrafter"/>
</dbReference>
<dbReference type="Gene3D" id="3.30.500.10">
    <property type="entry name" value="MHC class I-like antigen recognition-like"/>
    <property type="match status" value="1"/>
</dbReference>
<comment type="similarity">
    <text evidence="10">Belongs to the MHC class I family.</text>
</comment>
<evidence type="ECO:0000259" key="11">
    <source>
        <dbReference type="Pfam" id="PF00129"/>
    </source>
</evidence>
<evidence type="ECO:0000313" key="13">
    <source>
        <dbReference type="Proteomes" id="UP000518911"/>
    </source>
</evidence>
<dbReference type="OrthoDB" id="9183726at2759"/>
<dbReference type="InterPro" id="IPR037055">
    <property type="entry name" value="MHC_I-like_Ag-recog_sf"/>
</dbReference>
<feature type="domain" description="MHC class I-like antigen recognition-like" evidence="11">
    <location>
        <begin position="15"/>
        <end position="101"/>
    </location>
</feature>
<keyword evidence="5" id="KW-0391">Immunity</keyword>
<dbReference type="PANTHER" id="PTHR16675">
    <property type="entry name" value="MHC CLASS I-RELATED"/>
    <property type="match status" value="1"/>
</dbReference>
<evidence type="ECO:0000256" key="5">
    <source>
        <dbReference type="ARBA" id="ARBA00022859"/>
    </source>
</evidence>
<keyword evidence="7" id="KW-0472">Membrane</keyword>
<evidence type="ECO:0000256" key="2">
    <source>
        <dbReference type="ARBA" id="ARBA00022451"/>
    </source>
</evidence>
<comment type="caution">
    <text evidence="12">The sequence shown here is derived from an EMBL/GenBank/DDBJ whole genome shotgun (WGS) entry which is preliminary data.</text>
</comment>
<protein>
    <submittedName>
        <fullName evidence="12">HA1F protein</fullName>
    </submittedName>
</protein>
<keyword evidence="2" id="KW-0490">MHC I</keyword>
<dbReference type="InterPro" id="IPR001039">
    <property type="entry name" value="MHC_I_a_a1/a2"/>
</dbReference>
<dbReference type="InterPro" id="IPR011162">
    <property type="entry name" value="MHC_I/II-like_Ag-recog"/>
</dbReference>
<proteinExistence type="inferred from homology"/>
<dbReference type="Pfam" id="PF00129">
    <property type="entry name" value="MHC_I"/>
    <property type="match status" value="1"/>
</dbReference>
<dbReference type="AlphaFoldDB" id="A0A7L3WW17"/>
<feature type="non-terminal residue" evidence="12">
    <location>
        <position position="1"/>
    </location>
</feature>
<dbReference type="PANTHER" id="PTHR16675:SF242">
    <property type="entry name" value="MAJOR HISTOCOMPATIBILITY COMPLEX CLASS I-RELATED GENE PROTEIN"/>
    <property type="match status" value="1"/>
</dbReference>
<organism evidence="12 13">
    <name type="scientific">Atlantisia rogersi</name>
    <name type="common">Inaccessible Island rail</name>
    <dbReference type="NCBI Taxonomy" id="2478892"/>
    <lineage>
        <taxon>Eukaryota</taxon>
        <taxon>Metazoa</taxon>
        <taxon>Chordata</taxon>
        <taxon>Craniata</taxon>
        <taxon>Vertebrata</taxon>
        <taxon>Euteleostomi</taxon>
        <taxon>Archelosauria</taxon>
        <taxon>Archosauria</taxon>
        <taxon>Dinosauria</taxon>
        <taxon>Saurischia</taxon>
        <taxon>Theropoda</taxon>
        <taxon>Coelurosauria</taxon>
        <taxon>Aves</taxon>
        <taxon>Neognathae</taxon>
        <taxon>Neoaves</taxon>
        <taxon>Gruiformes</taxon>
        <taxon>Rallidae</taxon>
        <taxon>Atlantisia</taxon>
    </lineage>
</organism>
<evidence type="ECO:0000256" key="6">
    <source>
        <dbReference type="ARBA" id="ARBA00022989"/>
    </source>
</evidence>
<keyword evidence="6" id="KW-1133">Transmembrane helix</keyword>
<evidence type="ECO:0000256" key="7">
    <source>
        <dbReference type="ARBA" id="ARBA00023136"/>
    </source>
</evidence>